<dbReference type="AlphaFoldDB" id="A0A238VIG3"/>
<protein>
    <submittedName>
        <fullName evidence="1">Uncharacterized protein</fullName>
    </submittedName>
</protein>
<dbReference type="OrthoDB" id="1122556at2"/>
<dbReference type="EMBL" id="FZNX01000001">
    <property type="protein sequence ID" value="SNR33971.1"/>
    <property type="molecule type" value="Genomic_DNA"/>
</dbReference>
<gene>
    <name evidence="1" type="ORF">SAMN04488111_0532</name>
</gene>
<dbReference type="Proteomes" id="UP000198412">
    <property type="component" value="Unassembled WGS sequence"/>
</dbReference>
<keyword evidence="2" id="KW-1185">Reference proteome</keyword>
<dbReference type="RefSeq" id="WP_089376868.1">
    <property type="nucleotide sequence ID" value="NZ_FZNX01000001.1"/>
</dbReference>
<name>A0A238VIG3_9FLAO</name>
<dbReference type="Pfam" id="PF18928">
    <property type="entry name" value="DUF5677"/>
    <property type="match status" value="1"/>
</dbReference>
<sequence length="286" mass="34161">MKRKYAHIKNVEKLEVELLKSNFIKDFSNELMTLIKKTIDPFEDMGYVYDINQATIAGLYTKLYKHYKLFLRAFNNNEYDTNALLSRPIYEAFVLMKYLILKGEESQKHYRLVSYRRRYKNLKELEGIEGIGQVMIEKLKHAMSIDGFTMSDFEAENSKKKGRKWELDGKNFSEIHKEVEISETYPYVYGMLSEVLHSGWGDIRQLHLTYCEGKYFIPKMDFYNNNDNRIIAPIFSILIEASEEFLNWAERNKDVENFTELKRINNLTIKYIFKNYETNSDKYLYE</sequence>
<organism evidence="1 2">
    <name type="scientific">Lutibacter flavus</name>
    <dbReference type="NCBI Taxonomy" id="691689"/>
    <lineage>
        <taxon>Bacteria</taxon>
        <taxon>Pseudomonadati</taxon>
        <taxon>Bacteroidota</taxon>
        <taxon>Flavobacteriia</taxon>
        <taxon>Flavobacteriales</taxon>
        <taxon>Flavobacteriaceae</taxon>
        <taxon>Lutibacter</taxon>
    </lineage>
</organism>
<evidence type="ECO:0000313" key="2">
    <source>
        <dbReference type="Proteomes" id="UP000198412"/>
    </source>
</evidence>
<accession>A0A238VIG3</accession>
<dbReference type="InterPro" id="IPR043733">
    <property type="entry name" value="DUF5677"/>
</dbReference>
<proteinExistence type="predicted"/>
<evidence type="ECO:0000313" key="1">
    <source>
        <dbReference type="EMBL" id="SNR33971.1"/>
    </source>
</evidence>
<reference evidence="2" key="1">
    <citation type="submission" date="2017-06" db="EMBL/GenBank/DDBJ databases">
        <authorList>
            <person name="Varghese N."/>
            <person name="Submissions S."/>
        </authorList>
    </citation>
    <scope>NUCLEOTIDE SEQUENCE [LARGE SCALE GENOMIC DNA]</scope>
    <source>
        <strain evidence="2">DSM 27993</strain>
    </source>
</reference>